<organism evidence="1 2">
    <name type="scientific">Marinobacter zhejiangensis</name>
    <dbReference type="NCBI Taxonomy" id="488535"/>
    <lineage>
        <taxon>Bacteria</taxon>
        <taxon>Pseudomonadati</taxon>
        <taxon>Pseudomonadota</taxon>
        <taxon>Gammaproteobacteria</taxon>
        <taxon>Pseudomonadales</taxon>
        <taxon>Marinobacteraceae</taxon>
        <taxon>Marinobacter</taxon>
    </lineage>
</organism>
<protein>
    <submittedName>
        <fullName evidence="1">Uncharacterized protein</fullName>
    </submittedName>
</protein>
<gene>
    <name evidence="1" type="ORF">SAMN04487963_1716</name>
</gene>
<name>A0A1I4P0E7_9GAMM</name>
<dbReference type="Proteomes" id="UP000198519">
    <property type="component" value="Unassembled WGS sequence"/>
</dbReference>
<keyword evidence="2" id="KW-1185">Reference proteome</keyword>
<reference evidence="2" key="1">
    <citation type="submission" date="2016-10" db="EMBL/GenBank/DDBJ databases">
        <authorList>
            <person name="Varghese N."/>
            <person name="Submissions S."/>
        </authorList>
    </citation>
    <scope>NUCLEOTIDE SEQUENCE [LARGE SCALE GENOMIC DNA]</scope>
    <source>
        <strain evidence="2">CGMCC 1.7061</strain>
    </source>
</reference>
<dbReference type="EMBL" id="FOUE01000002">
    <property type="protein sequence ID" value="SFM20853.1"/>
    <property type="molecule type" value="Genomic_DNA"/>
</dbReference>
<dbReference type="AlphaFoldDB" id="A0A1I4P0E7"/>
<evidence type="ECO:0000313" key="1">
    <source>
        <dbReference type="EMBL" id="SFM20853.1"/>
    </source>
</evidence>
<proteinExistence type="predicted"/>
<sequence>MTRQLQGKMNPWSLYTNYFIYVARSLYLCEITLTRVPLRPEGGGRCSKAFCQPHFHGIPIL</sequence>
<accession>A0A1I4P0E7</accession>
<dbReference type="STRING" id="488535.SAMN04487963_1716"/>
<evidence type="ECO:0000313" key="2">
    <source>
        <dbReference type="Proteomes" id="UP000198519"/>
    </source>
</evidence>